<name>A0A318TSB3_9BRAD</name>
<proteinExistence type="predicted"/>
<accession>A0A318TSB3</accession>
<dbReference type="Proteomes" id="UP000248148">
    <property type="component" value="Unassembled WGS sequence"/>
</dbReference>
<dbReference type="PANTHER" id="PTHR43798">
    <property type="entry name" value="MONOACYLGLYCEROL LIPASE"/>
    <property type="match status" value="1"/>
</dbReference>
<gene>
    <name evidence="3" type="ORF">BJ122_11127</name>
</gene>
<protein>
    <submittedName>
        <fullName evidence="3">Alpha-beta hydrolase superfamily lysophospholipase</fullName>
    </submittedName>
</protein>
<dbReference type="InterPro" id="IPR000639">
    <property type="entry name" value="Epox_hydrolase-like"/>
</dbReference>
<keyword evidence="1" id="KW-1133">Transmembrane helix</keyword>
<comment type="caution">
    <text evidence="3">The sequence shown here is derived from an EMBL/GenBank/DDBJ whole genome shotgun (WGS) entry which is preliminary data.</text>
</comment>
<dbReference type="RefSeq" id="WP_110780987.1">
    <property type="nucleotide sequence ID" value="NZ_QJTI01000011.1"/>
</dbReference>
<dbReference type="Gene3D" id="3.40.50.1820">
    <property type="entry name" value="alpha/beta hydrolase"/>
    <property type="match status" value="1"/>
</dbReference>
<dbReference type="PRINTS" id="PR00412">
    <property type="entry name" value="EPOXHYDRLASE"/>
</dbReference>
<evidence type="ECO:0000256" key="1">
    <source>
        <dbReference type="SAM" id="Phobius"/>
    </source>
</evidence>
<dbReference type="InterPro" id="IPR000073">
    <property type="entry name" value="AB_hydrolase_1"/>
</dbReference>
<feature type="transmembrane region" description="Helical" evidence="1">
    <location>
        <begin position="179"/>
        <end position="201"/>
    </location>
</feature>
<reference evidence="3 4" key="1">
    <citation type="submission" date="2018-06" db="EMBL/GenBank/DDBJ databases">
        <title>Genomic Encyclopedia of Archaeal and Bacterial Type Strains, Phase II (KMG-II): from individual species to whole genera.</title>
        <authorList>
            <person name="Goeker M."/>
        </authorList>
    </citation>
    <scope>NUCLEOTIDE SEQUENCE [LARGE SCALE GENOMIC DNA]</scope>
    <source>
        <strain evidence="3 4">JCM 11668</strain>
    </source>
</reference>
<dbReference type="InterPro" id="IPR029058">
    <property type="entry name" value="AB_hydrolase_fold"/>
</dbReference>
<dbReference type="AlphaFoldDB" id="A0A318TSB3"/>
<evidence type="ECO:0000313" key="3">
    <source>
        <dbReference type="EMBL" id="PYF02529.1"/>
    </source>
</evidence>
<dbReference type="Pfam" id="PF00561">
    <property type="entry name" value="Abhydrolase_1"/>
    <property type="match status" value="1"/>
</dbReference>
<dbReference type="PRINTS" id="PR00111">
    <property type="entry name" value="ABHYDROLASE"/>
</dbReference>
<dbReference type="GO" id="GO:0016020">
    <property type="term" value="C:membrane"/>
    <property type="evidence" value="ECO:0007669"/>
    <property type="project" value="TreeGrafter"/>
</dbReference>
<evidence type="ECO:0000313" key="4">
    <source>
        <dbReference type="Proteomes" id="UP000248148"/>
    </source>
</evidence>
<dbReference type="PANTHER" id="PTHR43798:SF33">
    <property type="entry name" value="HYDROLASE, PUTATIVE (AFU_ORTHOLOGUE AFUA_2G14860)-RELATED"/>
    <property type="match status" value="1"/>
</dbReference>
<dbReference type="GO" id="GO:0016787">
    <property type="term" value="F:hydrolase activity"/>
    <property type="evidence" value="ECO:0007669"/>
    <property type="project" value="UniProtKB-KW"/>
</dbReference>
<keyword evidence="3" id="KW-0378">Hydrolase</keyword>
<organism evidence="3 4">
    <name type="scientific">Rhodopseudomonas faecalis</name>
    <dbReference type="NCBI Taxonomy" id="99655"/>
    <lineage>
        <taxon>Bacteria</taxon>
        <taxon>Pseudomonadati</taxon>
        <taxon>Pseudomonadota</taxon>
        <taxon>Alphaproteobacteria</taxon>
        <taxon>Hyphomicrobiales</taxon>
        <taxon>Nitrobacteraceae</taxon>
        <taxon>Rhodopseudomonas</taxon>
    </lineage>
</organism>
<dbReference type="EMBL" id="QJTI01000011">
    <property type="protein sequence ID" value="PYF02529.1"/>
    <property type="molecule type" value="Genomic_DNA"/>
</dbReference>
<evidence type="ECO:0000259" key="2">
    <source>
        <dbReference type="Pfam" id="PF00561"/>
    </source>
</evidence>
<dbReference type="InterPro" id="IPR050266">
    <property type="entry name" value="AB_hydrolase_sf"/>
</dbReference>
<dbReference type="OrthoDB" id="9815441at2"/>
<dbReference type="SUPFAM" id="SSF53474">
    <property type="entry name" value="alpha/beta-Hydrolases"/>
    <property type="match status" value="1"/>
</dbReference>
<feature type="domain" description="AB hydrolase-1" evidence="2">
    <location>
        <begin position="63"/>
        <end position="303"/>
    </location>
</feature>
<keyword evidence="4" id="KW-1185">Reference proteome</keyword>
<keyword evidence="1" id="KW-0472">Membrane</keyword>
<keyword evidence="1" id="KW-0812">Transmembrane</keyword>
<sequence length="324" mass="34394">MLTVLLTLILLGAIGLALGFVGSKWLSRTLDTRQPPQGRFVTVDGVRLHVHDLPAQQPSPAAPTVLLLHGANLCLDDLQMSLGAPLAQRLRVIIPDRPGQGFSEPGPGPLASAAYQVKLLQGLISALGVTGPLIVVGHSFGGLIALRYALDDPHRVAGLVLINPTTHPRPEGLPWFQRVAGVLVGPLMVHTLLLPMSLAMLDRLVTRMFRPEAPPPDYAARSRLTLGLTPARFSASLQEYAALRDQLIETVPSYPSIAAPTLIFAGNADPVVPPNVHAEALARALPHAQLRPLPGAGHMAHHAHAGAIVRGIEQLALQPVDAQK</sequence>